<feature type="region of interest" description="Disordered" evidence="1">
    <location>
        <begin position="329"/>
        <end position="489"/>
    </location>
</feature>
<dbReference type="InterPro" id="IPR055310">
    <property type="entry name" value="CEP112"/>
</dbReference>
<protein>
    <recommendedName>
        <fullName evidence="2">DUF4485 domain-containing protein</fullName>
    </recommendedName>
</protein>
<sequence length="524" mass="54251">MASGGSQAQSAWMASYKDARAHHALDSAFHKLEGHIQSHTALLQKHAQIRVAKWLAKLSEETANVVWKRNRNAWARLLLAQLRCGRLEDPFHLLPPETALPPVPKHAVFTAPACSASTSLTPDRVSPSQQPGRPALLDTAESSVPSAPGPAPQAAPVHTIVTLSSDATASPSQELQAYLDTQGVHVPESDHSLRSTCPGTRMGTQDAAAPLTSPPAQGPSPDAGGEEHGMTLALVLAREEVRSLEWRLAQTGAALAASRRQGAHEAPPAAERPVAGQGAGPAGARSPYSAGQQHSRGGAGAAAARPTDPAGEGLQAFAARTAALRRELDGRGRVPSSLSSRTLHASPAQQHPFGGGRLAGVQSDAGPQPSRSSRPKLSSRDCAGGGSHRQASRSRGEAPLQGRSRSPPPAPAVRHTLKSLAGAAAARSGPQGRAAQGAWKPHPLASPAAMQAHVLSPATPTDGGVARSPSPASRQEVEWDPPEVASTASLQRRLARSISDMLLVGVGSPEVGAKPLRLGQRLYG</sequence>
<feature type="compositionally biased region" description="Polar residues" evidence="1">
    <location>
        <begin position="117"/>
        <end position="131"/>
    </location>
</feature>
<feature type="region of interest" description="Disordered" evidence="1">
    <location>
        <begin position="258"/>
        <end position="310"/>
    </location>
</feature>
<dbReference type="AlphaFoldDB" id="A0A1D2A2N3"/>
<feature type="compositionally biased region" description="Low complexity" evidence="1">
    <location>
        <begin position="367"/>
        <end position="376"/>
    </location>
</feature>
<reference evidence="3" key="1">
    <citation type="submission" date="2015-08" db="EMBL/GenBank/DDBJ databases">
        <authorList>
            <person name="Babu N.S."/>
            <person name="Beckwith C.J."/>
            <person name="Beseler K.G."/>
            <person name="Brison A."/>
            <person name="Carone J.V."/>
            <person name="Caskin T.P."/>
            <person name="Diamond M."/>
            <person name="Durham M.E."/>
            <person name="Foxe J.M."/>
            <person name="Go M."/>
            <person name="Henderson B.A."/>
            <person name="Jones I.B."/>
            <person name="McGettigan J.A."/>
            <person name="Micheletti S.J."/>
            <person name="Nasrallah M.E."/>
            <person name="Ortiz D."/>
            <person name="Piller C.R."/>
            <person name="Privatt S.R."/>
            <person name="Schneider S.L."/>
            <person name="Sharp S."/>
            <person name="Smith T.C."/>
            <person name="Stanton J.D."/>
            <person name="Ullery H.E."/>
            <person name="Wilson R.J."/>
            <person name="Serrano M.G."/>
            <person name="Buck G."/>
            <person name="Lee V."/>
            <person name="Wang Y."/>
            <person name="Carvalho R."/>
            <person name="Voegtly L."/>
            <person name="Shi R."/>
            <person name="Duckworth R."/>
            <person name="Johnson A."/>
            <person name="Loviza R."/>
            <person name="Walstead R."/>
            <person name="Shah Z."/>
            <person name="Kiflezghi M."/>
            <person name="Wade K."/>
            <person name="Ball S.L."/>
            <person name="Bradley K.W."/>
            <person name="Asai D.J."/>
            <person name="Bowman C.A."/>
            <person name="Russell D.A."/>
            <person name="Pope W.H."/>
            <person name="Jacobs-Sera D."/>
            <person name="Hendrix R.W."/>
            <person name="Hatfull G.F."/>
        </authorList>
    </citation>
    <scope>NUCLEOTIDE SEQUENCE</scope>
</reference>
<dbReference type="PANTHER" id="PTHR18871:SF2">
    <property type="entry name" value="CENTROSOMAL PROTEIN OF 112 KDA"/>
    <property type="match status" value="1"/>
</dbReference>
<dbReference type="PANTHER" id="PTHR18871">
    <property type="entry name" value="CENTROSOMAL PROTEIN OF 112 KDA"/>
    <property type="match status" value="1"/>
</dbReference>
<accession>A0A1D2A2N3</accession>
<feature type="domain" description="DUF4485" evidence="2">
    <location>
        <begin position="25"/>
        <end position="106"/>
    </location>
</feature>
<evidence type="ECO:0000259" key="2">
    <source>
        <dbReference type="Pfam" id="PF14846"/>
    </source>
</evidence>
<proteinExistence type="predicted"/>
<gene>
    <name evidence="3" type="ORF">g.3790</name>
</gene>
<dbReference type="Pfam" id="PF14846">
    <property type="entry name" value="DUF4485"/>
    <property type="match status" value="1"/>
</dbReference>
<evidence type="ECO:0000256" key="1">
    <source>
        <dbReference type="SAM" id="MobiDB-lite"/>
    </source>
</evidence>
<feature type="region of interest" description="Disordered" evidence="1">
    <location>
        <begin position="117"/>
        <end position="154"/>
    </location>
</feature>
<name>A0A1D2A2N3_AUXPR</name>
<feature type="compositionally biased region" description="Polar residues" evidence="1">
    <location>
        <begin position="336"/>
        <end position="349"/>
    </location>
</feature>
<dbReference type="InterPro" id="IPR027831">
    <property type="entry name" value="DUF4485"/>
</dbReference>
<organism evidence="3">
    <name type="scientific">Auxenochlorella protothecoides</name>
    <name type="common">Green microalga</name>
    <name type="synonym">Chlorella protothecoides</name>
    <dbReference type="NCBI Taxonomy" id="3075"/>
    <lineage>
        <taxon>Eukaryota</taxon>
        <taxon>Viridiplantae</taxon>
        <taxon>Chlorophyta</taxon>
        <taxon>core chlorophytes</taxon>
        <taxon>Trebouxiophyceae</taxon>
        <taxon>Chlorellales</taxon>
        <taxon>Chlorellaceae</taxon>
        <taxon>Auxenochlorella</taxon>
    </lineage>
</organism>
<dbReference type="EMBL" id="GDKF01005156">
    <property type="protein sequence ID" value="JAT73466.1"/>
    <property type="molecule type" value="Transcribed_RNA"/>
</dbReference>
<feature type="region of interest" description="Disordered" evidence="1">
    <location>
        <begin position="185"/>
        <end position="227"/>
    </location>
</feature>
<evidence type="ECO:0000313" key="3">
    <source>
        <dbReference type="EMBL" id="JAT73466.1"/>
    </source>
</evidence>